<accession>A0A402A791</accession>
<dbReference type="SUPFAM" id="SSF103481">
    <property type="entry name" value="Multidrug resistance efflux transporter EmrE"/>
    <property type="match status" value="1"/>
</dbReference>
<protein>
    <recommendedName>
        <fullName evidence="7">EamA domain-containing protein</fullName>
    </recommendedName>
</protein>
<feature type="transmembrane region" description="Helical" evidence="6">
    <location>
        <begin position="88"/>
        <end position="107"/>
    </location>
</feature>
<dbReference type="AlphaFoldDB" id="A0A402A791"/>
<keyword evidence="3 6" id="KW-0812">Transmembrane</keyword>
<evidence type="ECO:0000256" key="5">
    <source>
        <dbReference type="ARBA" id="ARBA00023136"/>
    </source>
</evidence>
<comment type="subcellular location">
    <subcellularLocation>
        <location evidence="1">Membrane</location>
        <topology evidence="1">Multi-pass membrane protein</topology>
    </subcellularLocation>
</comment>
<evidence type="ECO:0000256" key="1">
    <source>
        <dbReference type="ARBA" id="ARBA00004141"/>
    </source>
</evidence>
<evidence type="ECO:0000259" key="7">
    <source>
        <dbReference type="Pfam" id="PF00892"/>
    </source>
</evidence>
<dbReference type="Pfam" id="PF00892">
    <property type="entry name" value="EamA"/>
    <property type="match status" value="1"/>
</dbReference>
<dbReference type="PANTHER" id="PTHR32322">
    <property type="entry name" value="INNER MEMBRANE TRANSPORTER"/>
    <property type="match status" value="1"/>
</dbReference>
<comment type="caution">
    <text evidence="8">The sequence shown here is derived from an EMBL/GenBank/DDBJ whole genome shotgun (WGS) entry which is preliminary data.</text>
</comment>
<reference evidence="9" key="1">
    <citation type="submission" date="2018-12" db="EMBL/GenBank/DDBJ databases">
        <title>Tengunoibacter tsumagoiensis gen. nov., sp. nov., Dictyobacter kobayashii sp. nov., D. alpinus sp. nov., and D. joshuensis sp. nov. and description of Dictyobacteraceae fam. nov. within the order Ktedonobacterales isolated from Tengu-no-mugimeshi.</title>
        <authorList>
            <person name="Wang C.M."/>
            <person name="Zheng Y."/>
            <person name="Sakai Y."/>
            <person name="Toyoda A."/>
            <person name="Minakuchi Y."/>
            <person name="Abe K."/>
            <person name="Yokota A."/>
            <person name="Yabe S."/>
        </authorList>
    </citation>
    <scope>NUCLEOTIDE SEQUENCE [LARGE SCALE GENOMIC DNA]</scope>
    <source>
        <strain evidence="9">Uno3</strain>
    </source>
</reference>
<feature type="transmembrane region" description="Helical" evidence="6">
    <location>
        <begin position="64"/>
        <end position="82"/>
    </location>
</feature>
<keyword evidence="4 6" id="KW-1133">Transmembrane helix</keyword>
<dbReference type="EMBL" id="BIFR01000002">
    <property type="protein sequence ID" value="GCE15010.1"/>
    <property type="molecule type" value="Genomic_DNA"/>
</dbReference>
<evidence type="ECO:0000313" key="8">
    <source>
        <dbReference type="EMBL" id="GCE15010.1"/>
    </source>
</evidence>
<dbReference type="Proteomes" id="UP000287352">
    <property type="component" value="Unassembled WGS sequence"/>
</dbReference>
<evidence type="ECO:0000313" key="9">
    <source>
        <dbReference type="Proteomes" id="UP000287352"/>
    </source>
</evidence>
<dbReference type="GO" id="GO:0016020">
    <property type="term" value="C:membrane"/>
    <property type="evidence" value="ECO:0007669"/>
    <property type="project" value="UniProtKB-SubCell"/>
</dbReference>
<proteinExistence type="inferred from homology"/>
<organism evidence="8 9">
    <name type="scientific">Tengunoibacter tsumagoiensis</name>
    <dbReference type="NCBI Taxonomy" id="2014871"/>
    <lineage>
        <taxon>Bacteria</taxon>
        <taxon>Bacillati</taxon>
        <taxon>Chloroflexota</taxon>
        <taxon>Ktedonobacteria</taxon>
        <taxon>Ktedonobacterales</taxon>
        <taxon>Dictyobacteraceae</taxon>
        <taxon>Tengunoibacter</taxon>
    </lineage>
</organism>
<gene>
    <name evidence="8" type="ORF">KTT_48690</name>
</gene>
<evidence type="ECO:0000256" key="3">
    <source>
        <dbReference type="ARBA" id="ARBA00022692"/>
    </source>
</evidence>
<dbReference type="InterPro" id="IPR037185">
    <property type="entry name" value="EmrE-like"/>
</dbReference>
<dbReference type="InterPro" id="IPR000620">
    <property type="entry name" value="EamA_dom"/>
</dbReference>
<feature type="transmembrane region" description="Helical" evidence="6">
    <location>
        <begin position="31"/>
        <end position="52"/>
    </location>
</feature>
<evidence type="ECO:0000256" key="2">
    <source>
        <dbReference type="ARBA" id="ARBA00007362"/>
    </source>
</evidence>
<keyword evidence="5 6" id="KW-0472">Membrane</keyword>
<evidence type="ECO:0000256" key="4">
    <source>
        <dbReference type="ARBA" id="ARBA00022989"/>
    </source>
</evidence>
<evidence type="ECO:0000256" key="6">
    <source>
        <dbReference type="SAM" id="Phobius"/>
    </source>
</evidence>
<feature type="domain" description="EamA" evidence="7">
    <location>
        <begin position="3"/>
        <end position="101"/>
    </location>
</feature>
<comment type="similarity">
    <text evidence="2">Belongs to the EamA transporter family.</text>
</comment>
<sequence length="115" mass="12321">MAIATCSQFFAALFLVPLALVVPPAQVPAPSVWFAVAALALLCTAVTLLLYIWLITHAGPTKTLMVTFLAPVFGVFWDMLFLKESLTLSLLIGLVIILVGAGSYFVVIRNGTIIL</sequence>
<keyword evidence="9" id="KW-1185">Reference proteome</keyword>
<dbReference type="PANTHER" id="PTHR32322:SF2">
    <property type="entry name" value="EAMA DOMAIN-CONTAINING PROTEIN"/>
    <property type="match status" value="1"/>
</dbReference>
<dbReference type="InterPro" id="IPR050638">
    <property type="entry name" value="AA-Vitamin_Transporters"/>
</dbReference>
<name>A0A402A791_9CHLR</name>